<dbReference type="EMBL" id="JBJQOH010000002">
    <property type="protein sequence ID" value="KAL3697699.1"/>
    <property type="molecule type" value="Genomic_DNA"/>
</dbReference>
<gene>
    <name evidence="2" type="ORF">R1sor_011775</name>
</gene>
<feature type="compositionally biased region" description="Acidic residues" evidence="1">
    <location>
        <begin position="325"/>
        <end position="335"/>
    </location>
</feature>
<evidence type="ECO:0000313" key="2">
    <source>
        <dbReference type="EMBL" id="KAL3697699.1"/>
    </source>
</evidence>
<reference evidence="2 3" key="1">
    <citation type="submission" date="2024-09" db="EMBL/GenBank/DDBJ databases">
        <title>Chromosome-scale assembly of Riccia sorocarpa.</title>
        <authorList>
            <person name="Paukszto L."/>
        </authorList>
    </citation>
    <scope>NUCLEOTIDE SEQUENCE [LARGE SCALE GENOMIC DNA]</scope>
    <source>
        <strain evidence="2">LP-2024</strain>
        <tissue evidence="2">Aerial parts of the thallus</tissue>
    </source>
</reference>
<feature type="region of interest" description="Disordered" evidence="1">
    <location>
        <begin position="52"/>
        <end position="124"/>
    </location>
</feature>
<evidence type="ECO:0000256" key="1">
    <source>
        <dbReference type="SAM" id="MobiDB-lite"/>
    </source>
</evidence>
<dbReference type="AlphaFoldDB" id="A0ABD3I801"/>
<accession>A0ABD3I801</accession>
<feature type="region of interest" description="Disordered" evidence="1">
    <location>
        <begin position="324"/>
        <end position="363"/>
    </location>
</feature>
<evidence type="ECO:0000313" key="3">
    <source>
        <dbReference type="Proteomes" id="UP001633002"/>
    </source>
</evidence>
<dbReference type="Proteomes" id="UP001633002">
    <property type="component" value="Unassembled WGS sequence"/>
</dbReference>
<name>A0ABD3I801_9MARC</name>
<feature type="compositionally biased region" description="Acidic residues" evidence="1">
    <location>
        <begin position="347"/>
        <end position="363"/>
    </location>
</feature>
<organism evidence="2 3">
    <name type="scientific">Riccia sorocarpa</name>
    <dbReference type="NCBI Taxonomy" id="122646"/>
    <lineage>
        <taxon>Eukaryota</taxon>
        <taxon>Viridiplantae</taxon>
        <taxon>Streptophyta</taxon>
        <taxon>Embryophyta</taxon>
        <taxon>Marchantiophyta</taxon>
        <taxon>Marchantiopsida</taxon>
        <taxon>Marchantiidae</taxon>
        <taxon>Marchantiales</taxon>
        <taxon>Ricciaceae</taxon>
        <taxon>Riccia</taxon>
    </lineage>
</organism>
<protein>
    <submittedName>
        <fullName evidence="2">Uncharacterized protein</fullName>
    </submittedName>
</protein>
<keyword evidence="3" id="KW-1185">Reference proteome</keyword>
<feature type="region of interest" description="Disordered" evidence="1">
    <location>
        <begin position="405"/>
        <end position="424"/>
    </location>
</feature>
<sequence>MGVHDNDIQSLNCQPKDDEVEQTLSQNLYICHELFESNGDCFCGFKHCTNQNEGPGESSEGHSAESGPAIQDSDRIGTPAGNGVGLRAPAPVPEMTIPSAARTATKPKNATNEEGSAKPKRVRRVAEKDMDLSLTIGIPGADVDSLVFDLLVNFLETRARMEIIATEREDAHLQLRIQGMISLMEDGRQRHFIYGATEYKNCLELMPSNILGRALQFRKYRARSPLSISFRACLRQMVSIGQYILLFKWLSMPTMSRLQAELIWRSCTTPDMVSISDSDYIFFGTTESPRYFEEEIRVHAEMLNGYEKEALVDEKADVKLLDVKTEEDDHEDSNGGEEAPQQRSAEPDDPNDNDDDDFPIVDLDDFQGVPEADLDQLQDDLLFAGYAVKRRLKLPAYILLARTCKEETHKEKDAHREDSKSDPI</sequence>
<proteinExistence type="predicted"/>
<comment type="caution">
    <text evidence="2">The sequence shown here is derived from an EMBL/GenBank/DDBJ whole genome shotgun (WGS) entry which is preliminary data.</text>
</comment>